<evidence type="ECO:0000313" key="3">
    <source>
        <dbReference type="EMBL" id="CCH44913.1"/>
    </source>
</evidence>
<protein>
    <recommendedName>
        <fullName evidence="2">F-box domain-containing protein</fullName>
    </recommendedName>
</protein>
<feature type="domain" description="F-box" evidence="2">
    <location>
        <begin position="30"/>
        <end position="75"/>
    </location>
</feature>
<evidence type="ECO:0000313" key="4">
    <source>
        <dbReference type="Proteomes" id="UP000009328"/>
    </source>
</evidence>
<feature type="region of interest" description="Disordered" evidence="1">
    <location>
        <begin position="332"/>
        <end position="354"/>
    </location>
</feature>
<evidence type="ECO:0000256" key="1">
    <source>
        <dbReference type="SAM" id="MobiDB-lite"/>
    </source>
</evidence>
<feature type="compositionally biased region" description="Basic and acidic residues" evidence="1">
    <location>
        <begin position="14"/>
        <end position="24"/>
    </location>
</feature>
<dbReference type="EMBL" id="CAIF01000164">
    <property type="protein sequence ID" value="CCH44913.1"/>
    <property type="molecule type" value="Genomic_DNA"/>
</dbReference>
<feature type="region of interest" description="Disordered" evidence="1">
    <location>
        <begin position="1"/>
        <end position="26"/>
    </location>
</feature>
<accession>K0KUR1</accession>
<comment type="caution">
    <text evidence="3">The sequence shown here is derived from an EMBL/GenBank/DDBJ whole genome shotgun (WGS) entry which is preliminary data.</text>
</comment>
<organism evidence="3 4">
    <name type="scientific">Wickerhamomyces ciferrii (strain ATCC 14091 / BCRC 22168 / CBS 111 / JCM 3599 / NBRC 0793 / NRRL Y-1031 F-60-10)</name>
    <name type="common">Yeast</name>
    <name type="synonym">Pichia ciferrii</name>
    <dbReference type="NCBI Taxonomy" id="1206466"/>
    <lineage>
        <taxon>Eukaryota</taxon>
        <taxon>Fungi</taxon>
        <taxon>Dikarya</taxon>
        <taxon>Ascomycota</taxon>
        <taxon>Saccharomycotina</taxon>
        <taxon>Saccharomycetes</taxon>
        <taxon>Phaffomycetales</taxon>
        <taxon>Wickerhamomycetaceae</taxon>
        <taxon>Wickerhamomyces</taxon>
    </lineage>
</organism>
<evidence type="ECO:0000259" key="2">
    <source>
        <dbReference type="PROSITE" id="PS50181"/>
    </source>
</evidence>
<reference evidence="3 4" key="1">
    <citation type="journal article" date="2012" name="Eukaryot. Cell">
        <title>Draft genome sequence of Wickerhamomyces ciferrii NRRL Y-1031 F-60-10.</title>
        <authorList>
            <person name="Schneider J."/>
            <person name="Andrea H."/>
            <person name="Blom J."/>
            <person name="Jaenicke S."/>
            <person name="Ruckert C."/>
            <person name="Schorsch C."/>
            <person name="Szczepanowski R."/>
            <person name="Farwick M."/>
            <person name="Goesmann A."/>
            <person name="Puhler A."/>
            <person name="Schaffer S."/>
            <person name="Tauch A."/>
            <person name="Kohler T."/>
            <person name="Brinkrolf K."/>
        </authorList>
    </citation>
    <scope>NUCLEOTIDE SEQUENCE [LARGE SCALE GENOMIC DNA]</scope>
    <source>
        <strain evidence="4">ATCC 14091 / BCRC 22168 / CBS 111 / JCM 3599 / NBRC 0793 / NRRL Y-1031 F-60-10</strain>
    </source>
</reference>
<sequence>MNDGQTDASRPPKRPLDQDEEQSKHIKRTKTTILSLPNECLRRITRHLSQKDTLSLLYSNSHFERSCKARLYRKIILSEYPMYDLKELAEKKKITMVSSGIMMLSGGKILKFFEMFHNNRKQGVNPDLAKYVEEIITYEHFEKDPGVSTIYSMMSEMRFKKYMRNVWNDVLSSFMDLEVFIAPRLPLEKLFQLNNHILSNLQKISICIEGNNTYGISRYNVELPNLKVLKLYTLPIDNKVYRSKASIERLLMVAELLISNGSTNNTNLEELELNGSFRSHDMKTRKNFQGLKDNGSDLMQSYISGFKSAALGRCQNLKPYYTSNNLDYASDNEPFYDRSDDEADEEGENEDDHDEIFDDLVSKYGAMDRRGRSIQKEVYINEAWKFNSDNLKDTLYGLRNAYFQYPQFENDIKRSEFLSTFVSALFQKDIKLLNLKKLSIVNMGFTKSIFQDNNGSFQNELSSVIPNMHKLEELDIRNVTQDCYIFDPAFPEDDFPLDDNELLEFLEDTGYPSLMNFFTNHSTVPQIYENLKKLVFFVNPYLGYIEEVYINENPYLKFNSQLPDFFQKTPNLEELIIFGPQETRLKHIYRMIKQSPVRMTLKNLTYHETQWISKIYSKILNARIYRKFHKHLNLKILNDYYEACSKKLTNHFLITTTVDSYNPDNEIDKFGKNHKDTLFFKEEFLYLFGKDARRFFKICPQLEEFTLYGFTFQKNINILI</sequence>
<keyword evidence="4" id="KW-1185">Reference proteome</keyword>
<dbReference type="PROSITE" id="PS50181">
    <property type="entry name" value="FBOX"/>
    <property type="match status" value="1"/>
</dbReference>
<dbReference type="InParanoid" id="K0KUR1"/>
<feature type="compositionally biased region" description="Acidic residues" evidence="1">
    <location>
        <begin position="339"/>
        <end position="354"/>
    </location>
</feature>
<gene>
    <name evidence="3" type="ORF">BN7_4482</name>
</gene>
<dbReference type="AlphaFoldDB" id="K0KUR1"/>
<dbReference type="InterPro" id="IPR001810">
    <property type="entry name" value="F-box_dom"/>
</dbReference>
<proteinExistence type="predicted"/>
<name>K0KUR1_WICCF</name>
<dbReference type="HOGENOM" id="CLU_402365_0_0_1"/>
<dbReference type="Proteomes" id="UP000009328">
    <property type="component" value="Unassembled WGS sequence"/>
</dbReference>